<dbReference type="SMART" id="SM00028">
    <property type="entry name" value="TPR"/>
    <property type="match status" value="6"/>
</dbReference>
<dbReference type="GO" id="GO:0003677">
    <property type="term" value="F:DNA binding"/>
    <property type="evidence" value="ECO:0007669"/>
    <property type="project" value="UniProtKB-UniRule"/>
</dbReference>
<comment type="similarity">
    <text evidence="1">Belongs to the AfsR/DnrI/RedD regulatory family.</text>
</comment>
<keyword evidence="3" id="KW-0805">Transcription regulation</keyword>
<evidence type="ECO:0000256" key="5">
    <source>
        <dbReference type="ARBA" id="ARBA00023163"/>
    </source>
</evidence>
<dbReference type="InterPro" id="IPR016032">
    <property type="entry name" value="Sig_transdc_resp-reg_C-effctor"/>
</dbReference>
<dbReference type="SUPFAM" id="SSF48452">
    <property type="entry name" value="TPR-like"/>
    <property type="match status" value="2"/>
</dbReference>
<dbReference type="InterPro" id="IPR051677">
    <property type="entry name" value="AfsR-DnrI-RedD_regulator"/>
</dbReference>
<dbReference type="SMART" id="SM01043">
    <property type="entry name" value="BTAD"/>
    <property type="match status" value="1"/>
</dbReference>
<keyword evidence="4 6" id="KW-0238">DNA-binding</keyword>
<dbReference type="SUPFAM" id="SSF52540">
    <property type="entry name" value="P-loop containing nucleoside triphosphate hydrolases"/>
    <property type="match status" value="1"/>
</dbReference>
<feature type="region of interest" description="Disordered" evidence="7">
    <location>
        <begin position="246"/>
        <end position="268"/>
    </location>
</feature>
<evidence type="ECO:0000256" key="6">
    <source>
        <dbReference type="PROSITE-ProRule" id="PRU01091"/>
    </source>
</evidence>
<dbReference type="Pfam" id="PF00931">
    <property type="entry name" value="NB-ARC"/>
    <property type="match status" value="1"/>
</dbReference>
<evidence type="ECO:0000256" key="3">
    <source>
        <dbReference type="ARBA" id="ARBA00023015"/>
    </source>
</evidence>
<dbReference type="Pfam" id="PF13424">
    <property type="entry name" value="TPR_12"/>
    <property type="match status" value="1"/>
</dbReference>
<dbReference type="Proteomes" id="UP000295444">
    <property type="component" value="Unassembled WGS sequence"/>
</dbReference>
<dbReference type="InterPro" id="IPR027417">
    <property type="entry name" value="P-loop_NTPase"/>
</dbReference>
<dbReference type="InterPro" id="IPR036388">
    <property type="entry name" value="WH-like_DNA-bd_sf"/>
</dbReference>
<dbReference type="Pfam" id="PF00486">
    <property type="entry name" value="Trans_reg_C"/>
    <property type="match status" value="1"/>
</dbReference>
<dbReference type="InterPro" id="IPR019734">
    <property type="entry name" value="TPR_rpt"/>
</dbReference>
<dbReference type="InterPro" id="IPR011990">
    <property type="entry name" value="TPR-like_helical_dom_sf"/>
</dbReference>
<keyword evidence="2" id="KW-0677">Repeat</keyword>
<evidence type="ECO:0000256" key="2">
    <source>
        <dbReference type="ARBA" id="ARBA00022737"/>
    </source>
</evidence>
<dbReference type="OrthoDB" id="3587032at2"/>
<dbReference type="RefSeq" id="WP_133849182.1">
    <property type="nucleotide sequence ID" value="NZ_SNXZ01000002.1"/>
</dbReference>
<dbReference type="GO" id="GO:0043531">
    <property type="term" value="F:ADP binding"/>
    <property type="evidence" value="ECO:0007669"/>
    <property type="project" value="InterPro"/>
</dbReference>
<dbReference type="CDD" id="cd15831">
    <property type="entry name" value="BTAD"/>
    <property type="match status" value="1"/>
</dbReference>
<dbReference type="Gene3D" id="1.10.8.430">
    <property type="entry name" value="Helical domain of apoptotic protease-activating factors"/>
    <property type="match status" value="1"/>
</dbReference>
<keyword evidence="5" id="KW-0804">Transcription</keyword>
<dbReference type="Pfam" id="PF03704">
    <property type="entry name" value="BTAD"/>
    <property type="match status" value="1"/>
</dbReference>
<dbReference type="SUPFAM" id="SSF46894">
    <property type="entry name" value="C-terminal effector domain of the bipartite response regulators"/>
    <property type="match status" value="1"/>
</dbReference>
<gene>
    <name evidence="9" type="ORF">EV186_102330</name>
</gene>
<keyword evidence="10" id="KW-1185">Reference proteome</keyword>
<evidence type="ECO:0000256" key="1">
    <source>
        <dbReference type="ARBA" id="ARBA00005820"/>
    </source>
</evidence>
<evidence type="ECO:0000256" key="4">
    <source>
        <dbReference type="ARBA" id="ARBA00023125"/>
    </source>
</evidence>
<dbReference type="GO" id="GO:0006355">
    <property type="term" value="P:regulation of DNA-templated transcription"/>
    <property type="evidence" value="ECO:0007669"/>
    <property type="project" value="InterPro"/>
</dbReference>
<dbReference type="Gene3D" id="3.40.50.300">
    <property type="entry name" value="P-loop containing nucleotide triphosphate hydrolases"/>
    <property type="match status" value="1"/>
</dbReference>
<dbReference type="Gene3D" id="1.10.10.10">
    <property type="entry name" value="Winged helix-like DNA-binding domain superfamily/Winged helix DNA-binding domain"/>
    <property type="match status" value="2"/>
</dbReference>
<feature type="domain" description="OmpR/PhoB-type" evidence="8">
    <location>
        <begin position="1"/>
        <end position="93"/>
    </location>
</feature>
<protein>
    <submittedName>
        <fullName evidence="9">DNA-binding SARP family transcriptional activator</fullName>
    </submittedName>
</protein>
<evidence type="ECO:0000259" key="8">
    <source>
        <dbReference type="PROSITE" id="PS51755"/>
    </source>
</evidence>
<feature type="DNA-binding region" description="OmpR/PhoB-type" evidence="6">
    <location>
        <begin position="1"/>
        <end position="93"/>
    </location>
</feature>
<dbReference type="EMBL" id="SNXZ01000002">
    <property type="protein sequence ID" value="TDQ00469.1"/>
    <property type="molecule type" value="Genomic_DNA"/>
</dbReference>
<dbReference type="PROSITE" id="PS51755">
    <property type="entry name" value="OMPR_PHOB"/>
    <property type="match status" value="1"/>
</dbReference>
<dbReference type="InterPro" id="IPR002182">
    <property type="entry name" value="NB-ARC"/>
</dbReference>
<dbReference type="InterPro" id="IPR005158">
    <property type="entry name" value="BTAD"/>
</dbReference>
<reference evidence="9 10" key="1">
    <citation type="submission" date="2019-03" db="EMBL/GenBank/DDBJ databases">
        <title>Genomic Encyclopedia of Type Strains, Phase IV (KMG-IV): sequencing the most valuable type-strain genomes for metagenomic binning, comparative biology and taxonomic classification.</title>
        <authorList>
            <person name="Goeker M."/>
        </authorList>
    </citation>
    <scope>NUCLEOTIDE SEQUENCE [LARGE SCALE GENOMIC DNA]</scope>
    <source>
        <strain evidence="9 10">DSM 45361</strain>
    </source>
</reference>
<comment type="caution">
    <text evidence="9">The sequence shown here is derived from an EMBL/GenBank/DDBJ whole genome shotgun (WGS) entry which is preliminary data.</text>
</comment>
<dbReference type="InterPro" id="IPR001867">
    <property type="entry name" value="OmpR/PhoB-type_DNA-bd"/>
</dbReference>
<evidence type="ECO:0000313" key="10">
    <source>
        <dbReference type="Proteomes" id="UP000295444"/>
    </source>
</evidence>
<accession>A0A4R6SHX4</accession>
<dbReference type="PRINTS" id="PR00364">
    <property type="entry name" value="DISEASERSIST"/>
</dbReference>
<sequence length="1030" mass="111784">MQLRILGAVELLAGRLPVKVGGPREHIVLAALALNVNRVTSIEHLIDAVWDDQPPSTARGQIQGCVSALRKLFSESDQPDAISTRSAGYVLNLGPEDLDSEHFGQLVAQARVEADAERSEEAADTLRTALDLWRGPALDGVRSELVRRGAAKLEDARLSAIDERVRLDLELGRHREIIGELRALSAEYPLREQIYCFLALALYRSGMPAEALETCRRARKTLINEMGIEPGQELRELAQALLNRSPSLDVPAGNNRTNQKDQHASPRQLPSSIADFIGREHQVVEITKFLANPESTHSARFAVPVAVISGRGGIGKSTLALRVAHELSDAYPDGHIYVDLHGPGGSATVPALLARFLRALGVSGSGIPTDTEERAELYRSKLAGKRLLLVLDDVTCESQVRALLPGSPSCAVIVTSRRRLCGLAGAHPVELDAFDELASMELLARIVGDARLQAEPEAARELVKYCGGLPVALRIAGARLASRPHWRIAQLARRLKDEVHRLDEFSHQGLELRSSIGLSYRSLTEPAQRLFRLMSLIQAPDFPAWAAAALLDMDLTDAEDLLESLVDAQMLDTVQGPTDRTRYRFHDLIRVFAKEQALAVESPQERCAAVVRVLGGWLDLAEQAHRSEYGGDFTILHGSAPRWHVADAGEPTPTDNPLEYLEGERAGLIAAVRQAATEDLAEMCWDLALSAVSVFEVKGYFDDWRETSQLALDTARRAGNRTGEAAMRYSLGTLSMVRKQFTAASRHFDAAMELFEADGNVHGQALVLRNAAVVDRFRGDLEAMNAKYERALASIRTVGDLVGEANVLRRMAKFRIDEGQTTAASDLLDQALTLCRRADYRRGQAQVLSTSADLYLSTGELQRARGALTDVLCTVREIGDRTGEAHALYGLGVVRRREGRLGSAETTLAQAVAVAEEVGDRMIEAQARYLLGDLAIARGEAGSAASHLERASATFADLGAALWHARTLLLLSEVDQCAGDVGKAGSSLDAAAELLTGIESNEALRLLEQLQIARSALAGATVGTGRSDQP</sequence>
<evidence type="ECO:0000256" key="7">
    <source>
        <dbReference type="SAM" id="MobiDB-lite"/>
    </source>
</evidence>
<dbReference type="GO" id="GO:0000160">
    <property type="term" value="P:phosphorelay signal transduction system"/>
    <property type="evidence" value="ECO:0007669"/>
    <property type="project" value="InterPro"/>
</dbReference>
<name>A0A4R6SHX4_LABRH</name>
<dbReference type="AlphaFoldDB" id="A0A4R6SHX4"/>
<dbReference type="Gene3D" id="1.25.40.10">
    <property type="entry name" value="Tetratricopeptide repeat domain"/>
    <property type="match status" value="3"/>
</dbReference>
<dbReference type="PANTHER" id="PTHR35807">
    <property type="entry name" value="TRANSCRIPTIONAL REGULATOR REDD-RELATED"/>
    <property type="match status" value="1"/>
</dbReference>
<evidence type="ECO:0000313" key="9">
    <source>
        <dbReference type="EMBL" id="TDQ00469.1"/>
    </source>
</evidence>
<dbReference type="SMART" id="SM00862">
    <property type="entry name" value="Trans_reg_C"/>
    <property type="match status" value="1"/>
</dbReference>
<dbReference type="PANTHER" id="PTHR35807:SF1">
    <property type="entry name" value="TRANSCRIPTIONAL REGULATOR REDD"/>
    <property type="match status" value="1"/>
</dbReference>
<dbReference type="InterPro" id="IPR042197">
    <property type="entry name" value="Apaf_helical"/>
</dbReference>
<proteinExistence type="inferred from homology"/>
<organism evidence="9 10">
    <name type="scientific">Labedaea rhizosphaerae</name>
    <dbReference type="NCBI Taxonomy" id="598644"/>
    <lineage>
        <taxon>Bacteria</taxon>
        <taxon>Bacillati</taxon>
        <taxon>Actinomycetota</taxon>
        <taxon>Actinomycetes</taxon>
        <taxon>Pseudonocardiales</taxon>
        <taxon>Pseudonocardiaceae</taxon>
        <taxon>Labedaea</taxon>
    </lineage>
</organism>